<organism evidence="1 2">
    <name type="scientific">Parastrongyloides trichosuri</name>
    <name type="common">Possum-specific nematode worm</name>
    <dbReference type="NCBI Taxonomy" id="131310"/>
    <lineage>
        <taxon>Eukaryota</taxon>
        <taxon>Metazoa</taxon>
        <taxon>Ecdysozoa</taxon>
        <taxon>Nematoda</taxon>
        <taxon>Chromadorea</taxon>
        <taxon>Rhabditida</taxon>
        <taxon>Tylenchina</taxon>
        <taxon>Panagrolaimomorpha</taxon>
        <taxon>Strongyloidoidea</taxon>
        <taxon>Strongyloididae</taxon>
        <taxon>Parastrongyloides</taxon>
    </lineage>
</organism>
<evidence type="ECO:0000313" key="1">
    <source>
        <dbReference type="Proteomes" id="UP000038045"/>
    </source>
</evidence>
<sequence>MLIINEIVFDIIREEHQENLEYEGADEKIFNVIGLRPTSSNYYEVVNVFHLYIFNICNNKKLMNLIFNYNKNQFYQNSYEEEKNNPFIKFREYILENKRRQSLMEKRNIYRKKCASFVTRVEEKMIMRLGERTKTFSIHQYSNDLRNNENDEPTDLNKRKSWHIWHQYFIPRRGTGNDW</sequence>
<evidence type="ECO:0000313" key="2">
    <source>
        <dbReference type="WBParaSite" id="PTRK_0000757400.1"/>
    </source>
</evidence>
<accession>A0A0N4ZI18</accession>
<proteinExistence type="predicted"/>
<keyword evidence="1" id="KW-1185">Reference proteome</keyword>
<name>A0A0N4ZI18_PARTI</name>
<protein>
    <submittedName>
        <fullName evidence="2">Uncharacterized protein</fullName>
    </submittedName>
</protein>
<dbReference type="AlphaFoldDB" id="A0A0N4ZI18"/>
<dbReference type="Proteomes" id="UP000038045">
    <property type="component" value="Unplaced"/>
</dbReference>
<dbReference type="WBParaSite" id="PTRK_0000757400.1">
    <property type="protein sequence ID" value="PTRK_0000757400.1"/>
    <property type="gene ID" value="PTRK_0000757400"/>
</dbReference>
<reference evidence="2" key="1">
    <citation type="submission" date="2017-02" db="UniProtKB">
        <authorList>
            <consortium name="WormBaseParasite"/>
        </authorList>
    </citation>
    <scope>IDENTIFICATION</scope>
</reference>